<accession>A0A550CVI1</accession>
<reference evidence="2 3" key="1">
    <citation type="journal article" date="2019" name="New Phytol.">
        <title>Comparative genomics reveals unique wood-decay strategies and fruiting body development in the Schizophyllaceae.</title>
        <authorList>
            <person name="Almasi E."/>
            <person name="Sahu N."/>
            <person name="Krizsan K."/>
            <person name="Balint B."/>
            <person name="Kovacs G.M."/>
            <person name="Kiss B."/>
            <person name="Cseklye J."/>
            <person name="Drula E."/>
            <person name="Henrissat B."/>
            <person name="Nagy I."/>
            <person name="Chovatia M."/>
            <person name="Adam C."/>
            <person name="LaButti K."/>
            <person name="Lipzen A."/>
            <person name="Riley R."/>
            <person name="Grigoriev I.V."/>
            <person name="Nagy L.G."/>
        </authorList>
    </citation>
    <scope>NUCLEOTIDE SEQUENCE [LARGE SCALE GENOMIC DNA]</scope>
    <source>
        <strain evidence="2 3">NL-1724</strain>
    </source>
</reference>
<name>A0A550CVI1_9AGAR</name>
<feature type="compositionally biased region" description="Basic and acidic residues" evidence="1">
    <location>
        <begin position="119"/>
        <end position="139"/>
    </location>
</feature>
<dbReference type="EMBL" id="VDMD01000001">
    <property type="protein sequence ID" value="TRM68799.1"/>
    <property type="molecule type" value="Genomic_DNA"/>
</dbReference>
<sequence length="373" mass="41175">MLRLTGGSDTSRRRHVCRGHVIDSRCRVEGHVVDIDKGGVTRWDHHASIVGDLEFVSAVRVVSVTSFGLQAVRSRPIDKGTHRAAEGRAPGNGATDRSEAALAAMQRAGAPDEEEDGAAEGRAHRDGAQRRRKLYREGGDAGAVARGARSRRLLAMGDAEERPSAAHSGGAQRRRDSTFEGEFILVQAMSIPSEAMNRLPQPARRARHRQAFHIEVLQSRRLGDEHMYRRPASELGPSTELRPRCLLTRSGVEYMYRRPASDALDFCRTFSTLSGSSLDLDAAERRTEAVLTNSTSTRSTCIPSEAMTRLGTCSTSPTSPPQDEFHDEYHTDSLHPLVALAIVRRFILIEVLKSRRLGDEYTYRLPASRKLSA</sequence>
<organism evidence="2 3">
    <name type="scientific">Schizophyllum amplum</name>
    <dbReference type="NCBI Taxonomy" id="97359"/>
    <lineage>
        <taxon>Eukaryota</taxon>
        <taxon>Fungi</taxon>
        <taxon>Dikarya</taxon>
        <taxon>Basidiomycota</taxon>
        <taxon>Agaricomycotina</taxon>
        <taxon>Agaricomycetes</taxon>
        <taxon>Agaricomycetidae</taxon>
        <taxon>Agaricales</taxon>
        <taxon>Schizophyllaceae</taxon>
        <taxon>Schizophyllum</taxon>
    </lineage>
</organism>
<feature type="region of interest" description="Disordered" evidence="1">
    <location>
        <begin position="78"/>
        <end position="178"/>
    </location>
</feature>
<dbReference type="Proteomes" id="UP000320762">
    <property type="component" value="Unassembled WGS sequence"/>
</dbReference>
<feature type="compositionally biased region" description="Low complexity" evidence="1">
    <location>
        <begin position="142"/>
        <end position="157"/>
    </location>
</feature>
<evidence type="ECO:0000313" key="3">
    <source>
        <dbReference type="Proteomes" id="UP000320762"/>
    </source>
</evidence>
<protein>
    <submittedName>
        <fullName evidence="2">Uncharacterized protein</fullName>
    </submittedName>
</protein>
<evidence type="ECO:0000256" key="1">
    <source>
        <dbReference type="SAM" id="MobiDB-lite"/>
    </source>
</evidence>
<evidence type="ECO:0000313" key="2">
    <source>
        <dbReference type="EMBL" id="TRM68799.1"/>
    </source>
</evidence>
<comment type="caution">
    <text evidence="2">The sequence shown here is derived from an EMBL/GenBank/DDBJ whole genome shotgun (WGS) entry which is preliminary data.</text>
</comment>
<proteinExistence type="predicted"/>
<gene>
    <name evidence="2" type="ORF">BD626DRAFT_562631</name>
</gene>
<dbReference type="AlphaFoldDB" id="A0A550CVI1"/>
<keyword evidence="3" id="KW-1185">Reference proteome</keyword>